<protein>
    <submittedName>
        <fullName evidence="2">GNAT family N-acetyltransferase</fullName>
    </submittedName>
</protein>
<name>A0A928ZUR2_LEPEC</name>
<dbReference type="CDD" id="cd04301">
    <property type="entry name" value="NAT_SF"/>
    <property type="match status" value="1"/>
</dbReference>
<dbReference type="InterPro" id="IPR024035">
    <property type="entry name" value="MSMEG_0567_GNAT"/>
</dbReference>
<dbReference type="PROSITE" id="PS51186">
    <property type="entry name" value="GNAT"/>
    <property type="match status" value="1"/>
</dbReference>
<comment type="caution">
    <text evidence="2">The sequence shown here is derived from an EMBL/GenBank/DDBJ whole genome shotgun (WGS) entry which is preliminary data.</text>
</comment>
<evidence type="ECO:0000259" key="1">
    <source>
        <dbReference type="PROSITE" id="PS51186"/>
    </source>
</evidence>
<feature type="non-terminal residue" evidence="2">
    <location>
        <position position="1"/>
    </location>
</feature>
<dbReference type="EMBL" id="JADEXP010000119">
    <property type="protein sequence ID" value="MBE9067803.1"/>
    <property type="molecule type" value="Genomic_DNA"/>
</dbReference>
<dbReference type="GO" id="GO:0016747">
    <property type="term" value="F:acyltransferase activity, transferring groups other than amino-acyl groups"/>
    <property type="evidence" value="ECO:0007669"/>
    <property type="project" value="InterPro"/>
</dbReference>
<organism evidence="2 3">
    <name type="scientific">Leptolyngbya cf. ectocarpi LEGE 11479</name>
    <dbReference type="NCBI Taxonomy" id="1828722"/>
    <lineage>
        <taxon>Bacteria</taxon>
        <taxon>Bacillati</taxon>
        <taxon>Cyanobacteriota</taxon>
        <taxon>Cyanophyceae</taxon>
        <taxon>Leptolyngbyales</taxon>
        <taxon>Leptolyngbyaceae</taxon>
        <taxon>Leptolyngbya group</taxon>
        <taxon>Leptolyngbya</taxon>
    </lineage>
</organism>
<dbReference type="Proteomes" id="UP000615026">
    <property type="component" value="Unassembled WGS sequence"/>
</dbReference>
<dbReference type="RefSeq" id="WP_193993760.1">
    <property type="nucleotide sequence ID" value="NZ_JADEXP010000119.1"/>
</dbReference>
<sequence>RLGVHPDFRRVGRIGKGLIQKAVTTANTWGCDRFLATVQLQNVRFFTRLHWNSLEEIEILGRPHHLMEADLEHYPATDQPRPALPLKQVA</sequence>
<dbReference type="NCBIfam" id="TIGR04045">
    <property type="entry name" value="MSMEG_0567_GNAT"/>
    <property type="match status" value="1"/>
</dbReference>
<accession>A0A928ZUR2</accession>
<dbReference type="AlphaFoldDB" id="A0A928ZUR2"/>
<dbReference type="SUPFAM" id="SSF55729">
    <property type="entry name" value="Acyl-CoA N-acyltransferases (Nat)"/>
    <property type="match status" value="1"/>
</dbReference>
<reference evidence="2" key="1">
    <citation type="submission" date="2020-10" db="EMBL/GenBank/DDBJ databases">
        <authorList>
            <person name="Castelo-Branco R."/>
            <person name="Eusebio N."/>
            <person name="Adriana R."/>
            <person name="Vieira A."/>
            <person name="Brugerolle De Fraissinette N."/>
            <person name="Rezende De Castro R."/>
            <person name="Schneider M.P."/>
            <person name="Vasconcelos V."/>
            <person name="Leao P.N."/>
        </authorList>
    </citation>
    <scope>NUCLEOTIDE SEQUENCE</scope>
    <source>
        <strain evidence="2">LEGE 11479</strain>
    </source>
</reference>
<proteinExistence type="predicted"/>
<dbReference type="InterPro" id="IPR000182">
    <property type="entry name" value="GNAT_dom"/>
</dbReference>
<evidence type="ECO:0000313" key="2">
    <source>
        <dbReference type="EMBL" id="MBE9067803.1"/>
    </source>
</evidence>
<dbReference type="Gene3D" id="3.40.630.30">
    <property type="match status" value="1"/>
</dbReference>
<evidence type="ECO:0000313" key="3">
    <source>
        <dbReference type="Proteomes" id="UP000615026"/>
    </source>
</evidence>
<keyword evidence="3" id="KW-1185">Reference proteome</keyword>
<dbReference type="Pfam" id="PF00583">
    <property type="entry name" value="Acetyltransf_1"/>
    <property type="match status" value="1"/>
</dbReference>
<feature type="domain" description="N-acetyltransferase" evidence="1">
    <location>
        <begin position="1"/>
        <end position="81"/>
    </location>
</feature>
<gene>
    <name evidence="2" type="ORF">IQ260_14190</name>
</gene>
<dbReference type="InterPro" id="IPR016181">
    <property type="entry name" value="Acyl_CoA_acyltransferase"/>
</dbReference>